<dbReference type="InterPro" id="IPR022617">
    <property type="entry name" value="Rad60/SUMO-like_dom"/>
</dbReference>
<proteinExistence type="predicted"/>
<dbReference type="EMBL" id="PGCI01001255">
    <property type="protein sequence ID" value="PLW06100.1"/>
    <property type="molecule type" value="Genomic_DNA"/>
</dbReference>
<protein>
    <recommendedName>
        <fullName evidence="2">Rad60/SUMO-like domain-containing protein</fullName>
    </recommendedName>
</protein>
<dbReference type="Proteomes" id="UP000235392">
    <property type="component" value="Unassembled WGS sequence"/>
</dbReference>
<accession>A0A2N5RYN5</accession>
<dbReference type="CDD" id="cd01763">
    <property type="entry name" value="Ubl_SUMO_like"/>
    <property type="match status" value="1"/>
</dbReference>
<feature type="domain" description="Rad60/SUMO-like" evidence="2">
    <location>
        <begin position="1"/>
        <end position="63"/>
    </location>
</feature>
<reference evidence="3 4" key="1">
    <citation type="submission" date="2017-11" db="EMBL/GenBank/DDBJ databases">
        <title>De novo assembly and phasing of dikaryotic genomes from two isolates of Puccinia coronata f. sp. avenae, the causal agent of oat crown rust.</title>
        <authorList>
            <person name="Miller M.E."/>
            <person name="Zhang Y."/>
            <person name="Omidvar V."/>
            <person name="Sperschneider J."/>
            <person name="Schwessinger B."/>
            <person name="Raley C."/>
            <person name="Palmer J.M."/>
            <person name="Garnica D."/>
            <person name="Upadhyaya N."/>
            <person name="Rathjen J."/>
            <person name="Taylor J.M."/>
            <person name="Park R.F."/>
            <person name="Dodds P.N."/>
            <person name="Hirsch C.D."/>
            <person name="Kianian S.F."/>
            <person name="Figueroa M."/>
        </authorList>
    </citation>
    <scope>NUCLEOTIDE SEQUENCE [LARGE SCALE GENOMIC DNA]</scope>
    <source>
        <strain evidence="3">12SD80</strain>
    </source>
</reference>
<feature type="transmembrane region" description="Helical" evidence="1">
    <location>
        <begin position="143"/>
        <end position="165"/>
    </location>
</feature>
<keyword evidence="1" id="KW-1133">Transmembrane helix</keyword>
<dbReference type="SUPFAM" id="SSF54236">
    <property type="entry name" value="Ubiquitin-like"/>
    <property type="match status" value="1"/>
</dbReference>
<organism evidence="3 4">
    <name type="scientific">Puccinia coronata f. sp. avenae</name>
    <dbReference type="NCBI Taxonomy" id="200324"/>
    <lineage>
        <taxon>Eukaryota</taxon>
        <taxon>Fungi</taxon>
        <taxon>Dikarya</taxon>
        <taxon>Basidiomycota</taxon>
        <taxon>Pucciniomycotina</taxon>
        <taxon>Pucciniomycetes</taxon>
        <taxon>Pucciniales</taxon>
        <taxon>Pucciniaceae</taxon>
        <taxon>Puccinia</taxon>
    </lineage>
</organism>
<evidence type="ECO:0000259" key="2">
    <source>
        <dbReference type="Pfam" id="PF11976"/>
    </source>
</evidence>
<gene>
    <name evidence="3" type="ORF">PCASD_25418</name>
</gene>
<keyword evidence="1" id="KW-0472">Membrane</keyword>
<keyword evidence="1" id="KW-0812">Transmembrane</keyword>
<dbReference type="AlphaFoldDB" id="A0A2N5RYN5"/>
<name>A0A2N5RYN5_9BASI</name>
<comment type="caution">
    <text evidence="3">The sequence shown here is derived from an EMBL/GenBank/DDBJ whole genome shotgun (WGS) entry which is preliminary data.</text>
</comment>
<sequence length="174" mass="20191">MQCNGSESLMLRVKQTVAFQKIYDAVAQHMGLDPTSFSLHYHGQRLLPNKTPTDLNIHNNAVLNHFLTFPRPYDRDVVSDRDAKITLHIESWQSSRSNHIKAQDDDYSERFMTLLLGSLTGSSIHFSWSTMVEDFHQTRLHPLIGILVTMQFCIFYWNCVVEMLLPFGSQQREF</sequence>
<feature type="transmembrane region" description="Helical" evidence="1">
    <location>
        <begin position="111"/>
        <end position="131"/>
    </location>
</feature>
<dbReference type="Gene3D" id="3.10.20.90">
    <property type="entry name" value="Phosphatidylinositol 3-kinase Catalytic Subunit, Chain A, domain 1"/>
    <property type="match status" value="1"/>
</dbReference>
<evidence type="ECO:0000256" key="1">
    <source>
        <dbReference type="SAM" id="Phobius"/>
    </source>
</evidence>
<dbReference type="Pfam" id="PF11976">
    <property type="entry name" value="Rad60-SLD"/>
    <property type="match status" value="1"/>
</dbReference>
<dbReference type="InterPro" id="IPR029071">
    <property type="entry name" value="Ubiquitin-like_domsf"/>
</dbReference>
<evidence type="ECO:0000313" key="4">
    <source>
        <dbReference type="Proteomes" id="UP000235392"/>
    </source>
</evidence>
<evidence type="ECO:0000313" key="3">
    <source>
        <dbReference type="EMBL" id="PLW06100.1"/>
    </source>
</evidence>